<dbReference type="EMBL" id="AMQM01001019">
    <property type="status" value="NOT_ANNOTATED_CDS"/>
    <property type="molecule type" value="Genomic_DNA"/>
</dbReference>
<evidence type="ECO:0000256" key="6">
    <source>
        <dbReference type="ARBA" id="ARBA00022833"/>
    </source>
</evidence>
<evidence type="ECO:0000256" key="27">
    <source>
        <dbReference type="SAM" id="SignalP"/>
    </source>
</evidence>
<evidence type="ECO:0000256" key="15">
    <source>
        <dbReference type="ARBA" id="ARBA00048145"/>
    </source>
</evidence>
<reference evidence="29" key="3">
    <citation type="submission" date="2015-06" db="UniProtKB">
        <authorList>
            <consortium name="EnsemblMetazoa"/>
        </authorList>
    </citation>
    <scope>IDENTIFICATION</scope>
</reference>
<dbReference type="STRING" id="6412.T1FMA6"/>
<reference evidence="28 30" key="2">
    <citation type="journal article" date="2013" name="Nature">
        <title>Insights into bilaterian evolution from three spiralian genomes.</title>
        <authorList>
            <person name="Simakov O."/>
            <person name="Marletaz F."/>
            <person name="Cho S.J."/>
            <person name="Edsinger-Gonzales E."/>
            <person name="Havlak P."/>
            <person name="Hellsten U."/>
            <person name="Kuo D.H."/>
            <person name="Larsson T."/>
            <person name="Lv J."/>
            <person name="Arendt D."/>
            <person name="Savage R."/>
            <person name="Osoegawa K."/>
            <person name="de Jong P."/>
            <person name="Grimwood J."/>
            <person name="Chapman J.A."/>
            <person name="Shapiro H."/>
            <person name="Aerts A."/>
            <person name="Otillar R.P."/>
            <person name="Terry A.Y."/>
            <person name="Boore J.L."/>
            <person name="Grigoriev I.V."/>
            <person name="Lindberg D.R."/>
            <person name="Seaver E.C."/>
            <person name="Weisblat D.A."/>
            <person name="Putnam N.H."/>
            <person name="Rokhsar D.S."/>
        </authorList>
    </citation>
    <scope>NUCLEOTIDE SEQUENCE</scope>
</reference>
<comment type="catalytic activity">
    <reaction evidence="19">
        <text>N-(9Z-octadecenoyl)-L-serine + H2O = L-serine + (9Z)-octadecenoate</text>
        <dbReference type="Rhea" id="RHEA:51352"/>
        <dbReference type="ChEBI" id="CHEBI:15377"/>
        <dbReference type="ChEBI" id="CHEBI:30823"/>
        <dbReference type="ChEBI" id="CHEBI:33384"/>
        <dbReference type="ChEBI" id="CHEBI:134031"/>
    </reaction>
    <physiologicalReaction direction="left-to-right" evidence="19">
        <dbReference type="Rhea" id="RHEA:51353"/>
    </physiologicalReaction>
</comment>
<dbReference type="FunFam" id="1.10.150.900:FF:000003">
    <property type="entry name" value="N-fatty-acyl-amino acid synthase/hydrolase PM20D1"/>
    <property type="match status" value="1"/>
</dbReference>
<comment type="catalytic activity">
    <reaction evidence="20">
        <text>N-(9Z-octadecenoyl)-L-glutamine + H2O = L-glutamine + (9Z)-octadecenoate</text>
        <dbReference type="Rhea" id="RHEA:51356"/>
        <dbReference type="ChEBI" id="CHEBI:15377"/>
        <dbReference type="ChEBI" id="CHEBI:30823"/>
        <dbReference type="ChEBI" id="CHEBI:58359"/>
        <dbReference type="ChEBI" id="CHEBI:134033"/>
    </reaction>
    <physiologicalReaction direction="left-to-right" evidence="20">
        <dbReference type="Rhea" id="RHEA:51357"/>
    </physiologicalReaction>
</comment>
<dbReference type="InterPro" id="IPR036264">
    <property type="entry name" value="Bact_exopeptidase_dim_dom"/>
</dbReference>
<dbReference type="GO" id="GO:0005576">
    <property type="term" value="C:extracellular region"/>
    <property type="evidence" value="ECO:0007669"/>
    <property type="project" value="UniProtKB-ARBA"/>
</dbReference>
<keyword evidence="5" id="KW-0378">Hydrolase</keyword>
<evidence type="ECO:0000256" key="25">
    <source>
        <dbReference type="ARBA" id="ARBA00049100"/>
    </source>
</evidence>
<comment type="function">
    <text evidence="8">Secreted enzyme that regulates the endogenous N-fatty acyl amino acid (NAAs) tissue and circulating levels by functioning as a bidirectional NAA synthase/hydrolase. It condenses free fatty acids and free amino acids to generate NAAs and bidirectionally catalyzes the reverse hydrolysis reaction. Some of these NAAs stimulate oxidative metabolism via mitochondrial uncoupling, increasing energy expenditure in a UPC1-independent manner. Thereby, this secreted protein may indirectly regulate whole body energy expenditure. PM20D1 circulates in tight association with both low- and high-density (LDL and HDL,respectively) lipoprotein particles.</text>
</comment>
<evidence type="ECO:0000256" key="24">
    <source>
        <dbReference type="ARBA" id="ARBA00048879"/>
    </source>
</evidence>
<evidence type="ECO:0000256" key="13">
    <source>
        <dbReference type="ARBA" id="ARBA00047874"/>
    </source>
</evidence>
<evidence type="ECO:0000256" key="1">
    <source>
        <dbReference type="ARBA" id="ARBA00004872"/>
    </source>
</evidence>
<dbReference type="GO" id="GO:0006520">
    <property type="term" value="P:amino acid metabolic process"/>
    <property type="evidence" value="ECO:0000318"/>
    <property type="project" value="GO_Central"/>
</dbReference>
<comment type="catalytic activity">
    <reaction evidence="14">
        <text>N-hexadecanoyl-L-phenylalanine + H2O = hexadecanoate + L-phenylalanine</text>
        <dbReference type="Rhea" id="RHEA:64124"/>
        <dbReference type="ChEBI" id="CHEBI:7896"/>
        <dbReference type="ChEBI" id="CHEBI:15377"/>
        <dbReference type="ChEBI" id="CHEBI:58095"/>
        <dbReference type="ChEBI" id="CHEBI:149699"/>
    </reaction>
    <physiologicalReaction direction="left-to-right" evidence="14">
        <dbReference type="Rhea" id="RHEA:64125"/>
    </physiologicalReaction>
</comment>
<evidence type="ECO:0000313" key="30">
    <source>
        <dbReference type="Proteomes" id="UP000015101"/>
    </source>
</evidence>
<dbReference type="EMBL" id="KB097143">
    <property type="protein sequence ID" value="ESN98633.1"/>
    <property type="molecule type" value="Genomic_DNA"/>
</dbReference>
<comment type="catalytic activity">
    <reaction evidence="24">
        <text>L-phenylalanine + (9Z)-octadecenoate = N-(9Z-octadecenoyl)-L-phenylalanine + H2O</text>
        <dbReference type="Rhea" id="RHEA:51300"/>
        <dbReference type="ChEBI" id="CHEBI:15377"/>
        <dbReference type="ChEBI" id="CHEBI:30823"/>
        <dbReference type="ChEBI" id="CHEBI:58095"/>
        <dbReference type="ChEBI" id="CHEBI:134020"/>
    </reaction>
    <physiologicalReaction direction="left-to-right" evidence="24">
        <dbReference type="Rhea" id="RHEA:51301"/>
    </physiologicalReaction>
    <physiologicalReaction direction="right-to-left" evidence="24">
        <dbReference type="Rhea" id="RHEA:51302"/>
    </physiologicalReaction>
</comment>
<evidence type="ECO:0000256" key="20">
    <source>
        <dbReference type="ARBA" id="ARBA00048729"/>
    </source>
</evidence>
<dbReference type="OrthoDB" id="3064516at2759"/>
<sequence length="508" mass="57151">MIFLSFLVVTFLQVTSKNIPTEEKLSDYKLNDSAVERFRSGLMLRTVCWEAGKYNETALSLIGSFIENNYPVLHNSPLTVWERVNNYSLLYKVNGQDPKLKPYLLTAHLDVVPTDDQVWDQPPFDANIVENMIYARGAIDTKSSLFGILEAMELHLKNGMKPKRTIYLAFGHDEECGGQYGAVEIVKLLEKRNVRLAFIHDEGTTVTKAPFFSMDSLVACIGISEKGRATVELSVSLPGGHASMPHKQSSIGVLSNAISKLESHPLPSRLSYGGTDVVMFDKMADYIGFPYSLILKNVRFLSPLLNGVFSGNQLMNALMRTTTAITMFHAGTKNNVIATEARAVVDHRIHMTETLEEVLEHDKNVINDERVKMKILEYSKPTPQSCYESSSSTFCPGFELIERTLQKIWKGNLMILPISLFPLTDSRHYVNISDNIYRFIPTIVFVNESSMVHGPNERISIQAYETIINYFYHFIANADHYNRFGDEDDITADVTGKTASGSSHQFDL</sequence>
<dbReference type="GO" id="GO:0006629">
    <property type="term" value="P:lipid metabolic process"/>
    <property type="evidence" value="ECO:0000318"/>
    <property type="project" value="GO_Central"/>
</dbReference>
<comment type="catalytic activity">
    <reaction evidence="13">
        <text>(5Z,8Z,11Z,14Z)-eicosatetraenoate + L-phenylalanine = N-(5Z,8Z,11Z,14Z-eicosatetraenoyl)-L-phenylalanine + H2O</text>
        <dbReference type="Rhea" id="RHEA:51312"/>
        <dbReference type="ChEBI" id="CHEBI:15377"/>
        <dbReference type="ChEBI" id="CHEBI:32395"/>
        <dbReference type="ChEBI" id="CHEBI:58095"/>
        <dbReference type="ChEBI" id="CHEBI:134022"/>
    </reaction>
    <physiologicalReaction direction="left-to-right" evidence="13">
        <dbReference type="Rhea" id="RHEA:51313"/>
    </physiologicalReaction>
    <physiologicalReaction direction="right-to-left" evidence="13">
        <dbReference type="Rhea" id="RHEA:51314"/>
    </physiologicalReaction>
</comment>
<dbReference type="FunFam" id="3.40.630.10:FF:000027">
    <property type="entry name" value="N-fatty-acyl-amino acid synthase/hydrolase PM20D1"/>
    <property type="match status" value="1"/>
</dbReference>
<comment type="catalytic activity">
    <reaction evidence="15">
        <text>N-(9Z-octadecenoyl)-L-methionine + H2O = (9Z)-octadecenoate + L-methionine</text>
        <dbReference type="Rhea" id="RHEA:64144"/>
        <dbReference type="ChEBI" id="CHEBI:15377"/>
        <dbReference type="ChEBI" id="CHEBI:30823"/>
        <dbReference type="ChEBI" id="CHEBI:57844"/>
        <dbReference type="ChEBI" id="CHEBI:149732"/>
    </reaction>
    <physiologicalReaction direction="left-to-right" evidence="15">
        <dbReference type="Rhea" id="RHEA:64145"/>
    </physiologicalReaction>
</comment>
<keyword evidence="4" id="KW-0479">Metal-binding</keyword>
<dbReference type="PANTHER" id="PTHR45962:SF1">
    <property type="entry name" value="N-FATTY-ACYL-AMINO ACID SYNTHASE_HYDROLASE PM20D1"/>
    <property type="match status" value="1"/>
</dbReference>
<comment type="catalytic activity">
    <reaction evidence="16">
        <text>N-(9Z-octadecenoyl)-L-asparagine + H2O = L-asparagine + (9Z)-octadecenoate</text>
        <dbReference type="Rhea" id="RHEA:64136"/>
        <dbReference type="ChEBI" id="CHEBI:15377"/>
        <dbReference type="ChEBI" id="CHEBI:30823"/>
        <dbReference type="ChEBI" id="CHEBI:58048"/>
        <dbReference type="ChEBI" id="CHEBI:149730"/>
    </reaction>
    <physiologicalReaction direction="left-to-right" evidence="16">
        <dbReference type="Rhea" id="RHEA:64137"/>
    </physiologicalReaction>
</comment>
<dbReference type="GO" id="GO:0046872">
    <property type="term" value="F:metal ion binding"/>
    <property type="evidence" value="ECO:0007669"/>
    <property type="project" value="UniProtKB-KW"/>
</dbReference>
<evidence type="ECO:0000256" key="12">
    <source>
        <dbReference type="ARBA" id="ARBA00047866"/>
    </source>
</evidence>
<feature type="signal peptide" evidence="27">
    <location>
        <begin position="1"/>
        <end position="16"/>
    </location>
</feature>
<comment type="catalytic activity">
    <reaction evidence="10">
        <text>N-(4Z,7Z,10Z,13Z,16Z,19Z-docosahexaenoyl)-L-phenylalanine + H2O = (4Z,7Z,10Z,13Z,16Z,19Z)-docosahexaenoate + L-phenylalanine</text>
        <dbReference type="Rhea" id="RHEA:64132"/>
        <dbReference type="ChEBI" id="CHEBI:15377"/>
        <dbReference type="ChEBI" id="CHEBI:58095"/>
        <dbReference type="ChEBI" id="CHEBI:77016"/>
        <dbReference type="ChEBI" id="CHEBI:149701"/>
    </reaction>
    <physiologicalReaction direction="left-to-right" evidence="10">
        <dbReference type="Rhea" id="RHEA:64133"/>
    </physiologicalReaction>
</comment>
<evidence type="ECO:0000256" key="23">
    <source>
        <dbReference type="ARBA" id="ARBA00048840"/>
    </source>
</evidence>
<comment type="pathway">
    <text evidence="7">Amino-acid metabolism.</text>
</comment>
<protein>
    <submittedName>
        <fullName evidence="28 29">Uncharacterized protein</fullName>
    </submittedName>
</protein>
<accession>T1FMA6</accession>
<comment type="catalytic activity">
    <reaction evidence="26">
        <text>N-(9Z-octadecenoyl)-L-lysine + H2O = L-lysine + (9Z)-octadecenoate</text>
        <dbReference type="Rhea" id="RHEA:64192"/>
        <dbReference type="ChEBI" id="CHEBI:15377"/>
        <dbReference type="ChEBI" id="CHEBI:30823"/>
        <dbReference type="ChEBI" id="CHEBI:32551"/>
        <dbReference type="ChEBI" id="CHEBI:149731"/>
    </reaction>
    <physiologicalReaction direction="left-to-right" evidence="26">
        <dbReference type="Rhea" id="RHEA:64193"/>
    </physiologicalReaction>
</comment>
<evidence type="ECO:0000256" key="3">
    <source>
        <dbReference type="ARBA" id="ARBA00022670"/>
    </source>
</evidence>
<comment type="catalytic activity">
    <reaction evidence="9">
        <text>(9Z)-octadecenoate + glycine = N-(9Z-octadecenoyl)glycine + H2O</text>
        <dbReference type="Rhea" id="RHEA:51316"/>
        <dbReference type="ChEBI" id="CHEBI:15377"/>
        <dbReference type="ChEBI" id="CHEBI:30823"/>
        <dbReference type="ChEBI" id="CHEBI:57305"/>
        <dbReference type="ChEBI" id="CHEBI:133992"/>
    </reaction>
    <physiologicalReaction direction="right-to-left" evidence="9">
        <dbReference type="Rhea" id="RHEA:51318"/>
    </physiologicalReaction>
</comment>
<dbReference type="Gene3D" id="3.40.630.10">
    <property type="entry name" value="Zn peptidases"/>
    <property type="match status" value="1"/>
</dbReference>
<dbReference type="Gene3D" id="3.30.70.360">
    <property type="match status" value="1"/>
</dbReference>
<evidence type="ECO:0000256" key="19">
    <source>
        <dbReference type="ARBA" id="ARBA00048597"/>
    </source>
</evidence>
<dbReference type="InParanoid" id="T1FMA6"/>
<dbReference type="KEGG" id="hro:HELRODRAFT_185021"/>
<comment type="catalytic activity">
    <reaction evidence="17">
        <text>N-(5Z,8Z,11Z,14Z)-eicosatetraenoyl-glycine + H2O = (5Z,8Z,11Z,14Z)-eicosatetraenoate + glycine</text>
        <dbReference type="Rhea" id="RHEA:64108"/>
        <dbReference type="ChEBI" id="CHEBI:15377"/>
        <dbReference type="ChEBI" id="CHEBI:32395"/>
        <dbReference type="ChEBI" id="CHEBI:57305"/>
        <dbReference type="ChEBI" id="CHEBI:59002"/>
    </reaction>
    <physiologicalReaction direction="left-to-right" evidence="17">
        <dbReference type="Rhea" id="RHEA:64109"/>
    </physiologicalReaction>
    <physiologicalReaction direction="right-to-left" evidence="17">
        <dbReference type="Rhea" id="RHEA:64110"/>
    </physiologicalReaction>
</comment>
<keyword evidence="3" id="KW-0645">Protease</keyword>
<dbReference type="AlphaFoldDB" id="T1FMA6"/>
<evidence type="ECO:0000256" key="18">
    <source>
        <dbReference type="ARBA" id="ARBA00048579"/>
    </source>
</evidence>
<dbReference type="GO" id="GO:0043605">
    <property type="term" value="P:amide catabolic process"/>
    <property type="evidence" value="ECO:0000318"/>
    <property type="project" value="GO_Central"/>
</dbReference>
<evidence type="ECO:0000313" key="29">
    <source>
        <dbReference type="EnsemblMetazoa" id="HelroP185021"/>
    </source>
</evidence>
<dbReference type="GO" id="GO:0008233">
    <property type="term" value="F:peptidase activity"/>
    <property type="evidence" value="ECO:0007669"/>
    <property type="project" value="UniProtKB-KW"/>
</dbReference>
<comment type="catalytic activity">
    <reaction evidence="12">
        <text>N-(9Z-octadecenoyl)-L-tyrosine + H2O = L-tyrosine + (9Z)-octadecenoate</text>
        <dbReference type="Rhea" id="RHEA:64184"/>
        <dbReference type="ChEBI" id="CHEBI:15377"/>
        <dbReference type="ChEBI" id="CHEBI:30823"/>
        <dbReference type="ChEBI" id="CHEBI:58315"/>
        <dbReference type="ChEBI" id="CHEBI:149734"/>
    </reaction>
    <physiologicalReaction direction="left-to-right" evidence="12">
        <dbReference type="Rhea" id="RHEA:64185"/>
    </physiologicalReaction>
</comment>
<comment type="pathway">
    <text evidence="1">Lipid metabolism; fatty acid metabolism.</text>
</comment>
<dbReference type="InterPro" id="IPR002933">
    <property type="entry name" value="Peptidase_M20"/>
</dbReference>
<comment type="catalytic activity">
    <reaction evidence="18">
        <text>an N-acyl-L-amino acid + H2O = an L-alpha-amino acid + a carboxylate</text>
        <dbReference type="Rhea" id="RHEA:15565"/>
        <dbReference type="ChEBI" id="CHEBI:15377"/>
        <dbReference type="ChEBI" id="CHEBI:29067"/>
        <dbReference type="ChEBI" id="CHEBI:59869"/>
        <dbReference type="ChEBI" id="CHEBI:59874"/>
        <dbReference type="EC" id="3.5.1.14"/>
    </reaction>
    <physiologicalReaction direction="left-to-right" evidence="18">
        <dbReference type="Rhea" id="RHEA:15566"/>
    </physiologicalReaction>
    <physiologicalReaction direction="right-to-left" evidence="18">
        <dbReference type="Rhea" id="RHEA:15567"/>
    </physiologicalReaction>
</comment>
<dbReference type="OMA" id="DWTHHPF"/>
<comment type="catalytic activity">
    <reaction evidence="11">
        <text>N-octadecanoyl-L-phenylalanine + H2O = octadecanoate + L-phenylalanine</text>
        <dbReference type="Rhea" id="RHEA:64128"/>
        <dbReference type="ChEBI" id="CHEBI:15377"/>
        <dbReference type="ChEBI" id="CHEBI:25629"/>
        <dbReference type="ChEBI" id="CHEBI:58095"/>
        <dbReference type="ChEBI" id="CHEBI:149700"/>
    </reaction>
    <physiologicalReaction direction="left-to-right" evidence="11">
        <dbReference type="Rhea" id="RHEA:64129"/>
    </physiologicalReaction>
</comment>
<evidence type="ECO:0000256" key="16">
    <source>
        <dbReference type="ARBA" id="ARBA00048380"/>
    </source>
</evidence>
<keyword evidence="6" id="KW-0862">Zinc</keyword>
<keyword evidence="27" id="KW-0732">Signal</keyword>
<evidence type="ECO:0000256" key="8">
    <source>
        <dbReference type="ARBA" id="ARBA00046147"/>
    </source>
</evidence>
<dbReference type="eggNOG" id="KOG2275">
    <property type="taxonomic scope" value="Eukaryota"/>
</dbReference>
<dbReference type="GO" id="GO:1990845">
    <property type="term" value="P:adaptive thermogenesis"/>
    <property type="evidence" value="ECO:0007669"/>
    <property type="project" value="UniProtKB-ARBA"/>
</dbReference>
<comment type="catalytic activity">
    <reaction evidence="25">
        <text>N-(5Z,8Z,11Z,14Z-eicosatetraenoyl)-L-serine + H2O = (5Z,8Z,11Z,14Z)-eicosatetraenoate + L-serine</text>
        <dbReference type="Rhea" id="RHEA:64116"/>
        <dbReference type="ChEBI" id="CHEBI:15377"/>
        <dbReference type="ChEBI" id="CHEBI:32395"/>
        <dbReference type="ChEBI" id="CHEBI:33384"/>
        <dbReference type="ChEBI" id="CHEBI:149697"/>
    </reaction>
    <physiologicalReaction direction="left-to-right" evidence="25">
        <dbReference type="Rhea" id="RHEA:64117"/>
    </physiologicalReaction>
    <physiologicalReaction direction="right-to-left" evidence="25">
        <dbReference type="Rhea" id="RHEA:64118"/>
    </physiologicalReaction>
</comment>
<evidence type="ECO:0000256" key="17">
    <source>
        <dbReference type="ARBA" id="ARBA00048402"/>
    </source>
</evidence>
<evidence type="ECO:0000256" key="22">
    <source>
        <dbReference type="ARBA" id="ARBA00048827"/>
    </source>
</evidence>
<dbReference type="SUPFAM" id="SSF53187">
    <property type="entry name" value="Zn-dependent exopeptidases"/>
    <property type="match status" value="1"/>
</dbReference>
<dbReference type="HOGENOM" id="CLU_021802_11_1_1"/>
<evidence type="ECO:0000256" key="14">
    <source>
        <dbReference type="ARBA" id="ARBA00047879"/>
    </source>
</evidence>
<evidence type="ECO:0000256" key="4">
    <source>
        <dbReference type="ARBA" id="ARBA00022723"/>
    </source>
</evidence>
<comment type="catalytic activity">
    <reaction evidence="22">
        <text>N-(9Z-octadecenoyl)-L-leucine + H2O = L-leucine + (9Z)-octadecenoate</text>
        <dbReference type="Rhea" id="RHEA:51360"/>
        <dbReference type="ChEBI" id="CHEBI:15377"/>
        <dbReference type="ChEBI" id="CHEBI:30823"/>
        <dbReference type="ChEBI" id="CHEBI:57427"/>
        <dbReference type="ChEBI" id="CHEBI:134035"/>
    </reaction>
    <physiologicalReaction direction="left-to-right" evidence="22">
        <dbReference type="Rhea" id="RHEA:51361"/>
    </physiologicalReaction>
    <physiologicalReaction direction="right-to-left" evidence="22">
        <dbReference type="Rhea" id="RHEA:51362"/>
    </physiologicalReaction>
</comment>
<dbReference type="GO" id="GO:0043604">
    <property type="term" value="P:amide biosynthetic process"/>
    <property type="evidence" value="ECO:0000318"/>
    <property type="project" value="GO_Central"/>
</dbReference>
<dbReference type="CTD" id="20209955"/>
<dbReference type="RefSeq" id="XP_009022639.1">
    <property type="nucleotide sequence ID" value="XM_009024391.1"/>
</dbReference>
<evidence type="ECO:0000256" key="10">
    <source>
        <dbReference type="ARBA" id="ARBA00047567"/>
    </source>
</evidence>
<comment type="catalytic activity">
    <reaction evidence="21">
        <text>N-(9Z-octadecenoyl)-L-tryptophan + H2O = L-tryptophan + (9Z)-octadecenoate</text>
        <dbReference type="Rhea" id="RHEA:64176"/>
        <dbReference type="ChEBI" id="CHEBI:15377"/>
        <dbReference type="ChEBI" id="CHEBI:30823"/>
        <dbReference type="ChEBI" id="CHEBI:57912"/>
        <dbReference type="ChEBI" id="CHEBI:149733"/>
    </reaction>
    <physiologicalReaction direction="left-to-right" evidence="21">
        <dbReference type="Rhea" id="RHEA:64177"/>
    </physiologicalReaction>
</comment>
<dbReference type="SUPFAM" id="SSF55031">
    <property type="entry name" value="Bacterial exopeptidase dimerisation domain"/>
    <property type="match status" value="1"/>
</dbReference>
<evidence type="ECO:0000256" key="11">
    <source>
        <dbReference type="ARBA" id="ARBA00047723"/>
    </source>
</evidence>
<evidence type="ECO:0000256" key="9">
    <source>
        <dbReference type="ARBA" id="ARBA00047450"/>
    </source>
</evidence>
<dbReference type="EnsemblMetazoa" id="HelroT185021">
    <property type="protein sequence ID" value="HelroP185021"/>
    <property type="gene ID" value="HelroG185021"/>
</dbReference>
<keyword evidence="30" id="KW-1185">Reference proteome</keyword>
<dbReference type="Gene3D" id="1.10.150.900">
    <property type="match status" value="1"/>
</dbReference>
<dbReference type="InterPro" id="IPR001261">
    <property type="entry name" value="ArgE/DapE_CS"/>
</dbReference>
<name>T1FMA6_HELRO</name>
<dbReference type="GO" id="GO:0016811">
    <property type="term" value="F:hydrolase activity, acting on carbon-nitrogen (but not peptide) bonds, in linear amides"/>
    <property type="evidence" value="ECO:0000318"/>
    <property type="project" value="GO_Central"/>
</dbReference>
<evidence type="ECO:0000256" key="21">
    <source>
        <dbReference type="ARBA" id="ARBA00048822"/>
    </source>
</evidence>
<organism evidence="29 30">
    <name type="scientific">Helobdella robusta</name>
    <name type="common">Californian leech</name>
    <dbReference type="NCBI Taxonomy" id="6412"/>
    <lineage>
        <taxon>Eukaryota</taxon>
        <taxon>Metazoa</taxon>
        <taxon>Spiralia</taxon>
        <taxon>Lophotrochozoa</taxon>
        <taxon>Annelida</taxon>
        <taxon>Clitellata</taxon>
        <taxon>Hirudinea</taxon>
        <taxon>Rhynchobdellida</taxon>
        <taxon>Glossiphoniidae</taxon>
        <taxon>Helobdella</taxon>
    </lineage>
</organism>
<dbReference type="GO" id="GO:0006508">
    <property type="term" value="P:proteolysis"/>
    <property type="evidence" value="ECO:0007669"/>
    <property type="project" value="UniProtKB-KW"/>
</dbReference>
<feature type="chain" id="PRO_5010980802" evidence="27">
    <location>
        <begin position="17"/>
        <end position="508"/>
    </location>
</feature>
<evidence type="ECO:0000256" key="7">
    <source>
        <dbReference type="ARBA" id="ARBA00034698"/>
    </source>
</evidence>
<dbReference type="Pfam" id="PF01546">
    <property type="entry name" value="Peptidase_M20"/>
    <property type="match status" value="1"/>
</dbReference>
<comment type="catalytic activity">
    <reaction evidence="23">
        <text>an N-acyl-aromatic L-alpha-amino acid + H2O = an aromatic L-alpha-amino acid + a carboxylate</text>
        <dbReference type="Rhea" id="RHEA:54184"/>
        <dbReference type="ChEBI" id="CHEBI:15377"/>
        <dbReference type="ChEBI" id="CHEBI:29067"/>
        <dbReference type="ChEBI" id="CHEBI:84824"/>
        <dbReference type="ChEBI" id="CHEBI:138093"/>
        <dbReference type="EC" id="3.5.1.114"/>
    </reaction>
    <physiologicalReaction direction="left-to-right" evidence="23">
        <dbReference type="Rhea" id="RHEA:54185"/>
    </physiologicalReaction>
    <physiologicalReaction direction="right-to-left" evidence="23">
        <dbReference type="Rhea" id="RHEA:54186"/>
    </physiologicalReaction>
</comment>
<reference evidence="30" key="1">
    <citation type="submission" date="2012-12" db="EMBL/GenBank/DDBJ databases">
        <authorList>
            <person name="Hellsten U."/>
            <person name="Grimwood J."/>
            <person name="Chapman J.A."/>
            <person name="Shapiro H."/>
            <person name="Aerts A."/>
            <person name="Otillar R.P."/>
            <person name="Terry A.Y."/>
            <person name="Boore J.L."/>
            <person name="Simakov O."/>
            <person name="Marletaz F."/>
            <person name="Cho S.-J."/>
            <person name="Edsinger-Gonzales E."/>
            <person name="Havlak P."/>
            <person name="Kuo D.-H."/>
            <person name="Larsson T."/>
            <person name="Lv J."/>
            <person name="Arendt D."/>
            <person name="Savage R."/>
            <person name="Osoegawa K."/>
            <person name="de Jong P."/>
            <person name="Lindberg D.R."/>
            <person name="Seaver E.C."/>
            <person name="Weisblat D.A."/>
            <person name="Putnam N.H."/>
            <person name="Grigoriev I.V."/>
            <person name="Rokhsar D.S."/>
        </authorList>
    </citation>
    <scope>NUCLEOTIDE SEQUENCE</scope>
</reference>
<gene>
    <name evidence="29" type="primary">20209955</name>
    <name evidence="28" type="ORF">HELRODRAFT_185021</name>
</gene>
<evidence type="ECO:0000256" key="5">
    <source>
        <dbReference type="ARBA" id="ARBA00022801"/>
    </source>
</evidence>
<dbReference type="PROSITE" id="PS00759">
    <property type="entry name" value="ARGE_DAPE_CPG2_2"/>
    <property type="match status" value="1"/>
</dbReference>
<comment type="similarity">
    <text evidence="2">Belongs to the peptidase M20A family.</text>
</comment>
<dbReference type="PANTHER" id="PTHR45962">
    <property type="entry name" value="N-FATTY-ACYL-AMINO ACID SYNTHASE/HYDROLASE PM20D1"/>
    <property type="match status" value="1"/>
</dbReference>
<dbReference type="GeneID" id="20209955"/>
<evidence type="ECO:0000256" key="2">
    <source>
        <dbReference type="ARBA" id="ARBA00006247"/>
    </source>
</evidence>
<dbReference type="GO" id="GO:0004046">
    <property type="term" value="F:aminoacylase activity"/>
    <property type="evidence" value="ECO:0007669"/>
    <property type="project" value="UniProtKB-EC"/>
</dbReference>
<evidence type="ECO:0000313" key="28">
    <source>
        <dbReference type="EMBL" id="ESN98633.1"/>
    </source>
</evidence>
<dbReference type="InterPro" id="IPR047177">
    <property type="entry name" value="Pept_M20A"/>
</dbReference>
<evidence type="ECO:0000256" key="26">
    <source>
        <dbReference type="ARBA" id="ARBA00049457"/>
    </source>
</evidence>
<dbReference type="Proteomes" id="UP000015101">
    <property type="component" value="Unassembled WGS sequence"/>
</dbReference>
<proteinExistence type="inferred from homology"/>